<dbReference type="SMART" id="SM00448">
    <property type="entry name" value="REC"/>
    <property type="match status" value="1"/>
</dbReference>
<dbReference type="SMART" id="SM00342">
    <property type="entry name" value="HTH_ARAC"/>
    <property type="match status" value="1"/>
</dbReference>
<dbReference type="PROSITE" id="PS00041">
    <property type="entry name" value="HTH_ARAC_FAMILY_1"/>
    <property type="match status" value="1"/>
</dbReference>
<dbReference type="PANTHER" id="PTHR43280:SF2">
    <property type="entry name" value="HTH-TYPE TRANSCRIPTIONAL REGULATOR EXSA"/>
    <property type="match status" value="1"/>
</dbReference>
<dbReference type="SUPFAM" id="SSF52172">
    <property type="entry name" value="CheY-like"/>
    <property type="match status" value="1"/>
</dbReference>
<keyword evidence="2" id="KW-0238">DNA-binding</keyword>
<sequence length="275" mass="30897">MSARTYRAIIIDDEAWIRDGLSKHIGWERLGIELVQIFEDGQDALSFLLENPVHIVLSDIRMPNMTGLELVATVREEAKQRKHLSDMKVIFLSGFGDFKYAQEALRLGAVDYLLKPTDVEEIEEALAKAAALVGNTNDITNNRTSTSMSSTNTNGTSSLEIADLIEEPASYLIKKALGMMAATFTEDIHLSEIADELCVTPNYLSRLFRQETGKSFSDLLSDLRMEKATELLRTSTLKIYQIGDAVGYPNARYFSEWFQKQTGMSPGDYRKQHVL</sequence>
<dbReference type="InterPro" id="IPR009057">
    <property type="entry name" value="Homeodomain-like_sf"/>
</dbReference>
<dbReference type="InterPro" id="IPR011006">
    <property type="entry name" value="CheY-like_superfamily"/>
</dbReference>
<feature type="modified residue" description="4-aspartylphosphate" evidence="4">
    <location>
        <position position="59"/>
    </location>
</feature>
<dbReference type="PANTHER" id="PTHR43280">
    <property type="entry name" value="ARAC-FAMILY TRANSCRIPTIONAL REGULATOR"/>
    <property type="match status" value="1"/>
</dbReference>
<dbReference type="Pfam" id="PF00072">
    <property type="entry name" value="Response_reg"/>
    <property type="match status" value="1"/>
</dbReference>
<keyword evidence="8" id="KW-1185">Reference proteome</keyword>
<evidence type="ECO:0000259" key="6">
    <source>
        <dbReference type="PROSITE" id="PS50110"/>
    </source>
</evidence>
<dbReference type="EMBL" id="CP090978">
    <property type="protein sequence ID" value="UJF34871.1"/>
    <property type="molecule type" value="Genomic_DNA"/>
</dbReference>
<keyword evidence="3" id="KW-0804">Transcription</keyword>
<dbReference type="Pfam" id="PF12833">
    <property type="entry name" value="HTH_18"/>
    <property type="match status" value="1"/>
</dbReference>
<dbReference type="RefSeq" id="WP_235121444.1">
    <property type="nucleotide sequence ID" value="NZ_CP090978.1"/>
</dbReference>
<dbReference type="InterPro" id="IPR001789">
    <property type="entry name" value="Sig_transdc_resp-reg_receiver"/>
</dbReference>
<feature type="domain" description="HTH araC/xylS-type" evidence="5">
    <location>
        <begin position="174"/>
        <end position="272"/>
    </location>
</feature>
<dbReference type="CDD" id="cd17536">
    <property type="entry name" value="REC_YesN-like"/>
    <property type="match status" value="1"/>
</dbReference>
<dbReference type="InterPro" id="IPR018060">
    <property type="entry name" value="HTH_AraC"/>
</dbReference>
<evidence type="ECO:0000256" key="4">
    <source>
        <dbReference type="PROSITE-ProRule" id="PRU00169"/>
    </source>
</evidence>
<dbReference type="PROSITE" id="PS50110">
    <property type="entry name" value="RESPONSE_REGULATORY"/>
    <property type="match status" value="1"/>
</dbReference>
<reference evidence="7 8" key="1">
    <citation type="journal article" date="2024" name="Int. J. Syst. Evol. Microbiol.">
        <title>Paenibacillus hexagrammi sp. nov., a novel bacterium isolated from the gut content of Hexagrammos agrammus.</title>
        <authorList>
            <person name="Jung H.K."/>
            <person name="Kim D.G."/>
            <person name="Zin H."/>
            <person name="Park J."/>
            <person name="Jung H."/>
            <person name="Kim Y.O."/>
            <person name="Kong H.J."/>
            <person name="Kim J.W."/>
            <person name="Kim Y.S."/>
        </authorList>
    </citation>
    <scope>NUCLEOTIDE SEQUENCE [LARGE SCALE GENOMIC DNA]</scope>
    <source>
        <strain evidence="7 8">YPD9-1</strain>
    </source>
</reference>
<evidence type="ECO:0000256" key="1">
    <source>
        <dbReference type="ARBA" id="ARBA00023015"/>
    </source>
</evidence>
<accession>A0ABY3SLP2</accession>
<protein>
    <submittedName>
        <fullName evidence="7">Response regulator</fullName>
    </submittedName>
</protein>
<dbReference type="Gene3D" id="3.40.50.2300">
    <property type="match status" value="1"/>
</dbReference>
<keyword evidence="4" id="KW-0597">Phosphoprotein</keyword>
<dbReference type="Gene3D" id="1.10.10.60">
    <property type="entry name" value="Homeodomain-like"/>
    <property type="match status" value="2"/>
</dbReference>
<evidence type="ECO:0000256" key="3">
    <source>
        <dbReference type="ARBA" id="ARBA00023163"/>
    </source>
</evidence>
<feature type="domain" description="Response regulatory" evidence="6">
    <location>
        <begin position="7"/>
        <end position="130"/>
    </location>
</feature>
<keyword evidence="1" id="KW-0805">Transcription regulation</keyword>
<organism evidence="7 8">
    <name type="scientific">Paenibacillus hexagrammi</name>
    <dbReference type="NCBI Taxonomy" id="2908839"/>
    <lineage>
        <taxon>Bacteria</taxon>
        <taxon>Bacillati</taxon>
        <taxon>Bacillota</taxon>
        <taxon>Bacilli</taxon>
        <taxon>Bacillales</taxon>
        <taxon>Paenibacillaceae</taxon>
        <taxon>Paenibacillus</taxon>
    </lineage>
</organism>
<dbReference type="SUPFAM" id="SSF46689">
    <property type="entry name" value="Homeodomain-like"/>
    <property type="match status" value="2"/>
</dbReference>
<dbReference type="PROSITE" id="PS01124">
    <property type="entry name" value="HTH_ARAC_FAMILY_2"/>
    <property type="match status" value="1"/>
</dbReference>
<dbReference type="Proteomes" id="UP001649230">
    <property type="component" value="Chromosome"/>
</dbReference>
<proteinExistence type="predicted"/>
<name>A0ABY3SLP2_9BACL</name>
<dbReference type="InterPro" id="IPR018062">
    <property type="entry name" value="HTH_AraC-typ_CS"/>
</dbReference>
<gene>
    <name evidence="7" type="ORF">L0M14_06875</name>
</gene>
<evidence type="ECO:0000256" key="2">
    <source>
        <dbReference type="ARBA" id="ARBA00023125"/>
    </source>
</evidence>
<evidence type="ECO:0000259" key="5">
    <source>
        <dbReference type="PROSITE" id="PS01124"/>
    </source>
</evidence>
<evidence type="ECO:0000313" key="8">
    <source>
        <dbReference type="Proteomes" id="UP001649230"/>
    </source>
</evidence>
<evidence type="ECO:0000313" key="7">
    <source>
        <dbReference type="EMBL" id="UJF34871.1"/>
    </source>
</evidence>